<proteinExistence type="predicted"/>
<dbReference type="ExpressionAtlas" id="A0A0P0WZC7">
    <property type="expression patterns" value="baseline and differential"/>
</dbReference>
<dbReference type="AlphaFoldDB" id="A0A0P0WZC7"/>
<dbReference type="EMBL" id="AP014962">
    <property type="protein sequence ID" value="BAS98892.1"/>
    <property type="molecule type" value="Genomic_DNA"/>
</dbReference>
<accession>A0A0P0WZC7</accession>
<sequence length="73" mass="8634">MPFGCIIFCNDRSENDPARYYDGYSKLRTWAYSSLDQYKVCYTYIDWTSPFDLAVHFIVLHNQTSLAKIMSDF</sequence>
<organism evidence="1 2">
    <name type="scientific">Oryza sativa subsp. japonica</name>
    <name type="common">Rice</name>
    <dbReference type="NCBI Taxonomy" id="39947"/>
    <lineage>
        <taxon>Eukaryota</taxon>
        <taxon>Viridiplantae</taxon>
        <taxon>Streptophyta</taxon>
        <taxon>Embryophyta</taxon>
        <taxon>Tracheophyta</taxon>
        <taxon>Spermatophyta</taxon>
        <taxon>Magnoliopsida</taxon>
        <taxon>Liliopsida</taxon>
        <taxon>Poales</taxon>
        <taxon>Poaceae</taxon>
        <taxon>BOP clade</taxon>
        <taxon>Oryzoideae</taxon>
        <taxon>Oryzeae</taxon>
        <taxon>Oryzinae</taxon>
        <taxon>Oryza</taxon>
        <taxon>Oryza sativa</taxon>
    </lineage>
</organism>
<dbReference type="Gene3D" id="1.25.40.500">
    <property type="entry name" value="TFIID subunit TAF5, NTD2 domain"/>
    <property type="match status" value="1"/>
</dbReference>
<reference evidence="2" key="1">
    <citation type="journal article" date="2005" name="Nature">
        <title>The map-based sequence of the rice genome.</title>
        <authorList>
            <consortium name="International rice genome sequencing project (IRGSP)"/>
            <person name="Matsumoto T."/>
            <person name="Wu J."/>
            <person name="Kanamori H."/>
            <person name="Katayose Y."/>
            <person name="Fujisawa M."/>
            <person name="Namiki N."/>
            <person name="Mizuno H."/>
            <person name="Yamamoto K."/>
            <person name="Antonio B.A."/>
            <person name="Baba T."/>
            <person name="Sakata K."/>
            <person name="Nagamura Y."/>
            <person name="Aoki H."/>
            <person name="Arikawa K."/>
            <person name="Arita K."/>
            <person name="Bito T."/>
            <person name="Chiden Y."/>
            <person name="Fujitsuka N."/>
            <person name="Fukunaka R."/>
            <person name="Hamada M."/>
            <person name="Harada C."/>
            <person name="Hayashi A."/>
            <person name="Hijishita S."/>
            <person name="Honda M."/>
            <person name="Hosokawa S."/>
            <person name="Ichikawa Y."/>
            <person name="Idonuma A."/>
            <person name="Iijima M."/>
            <person name="Ikeda M."/>
            <person name="Ikeno M."/>
            <person name="Ito K."/>
            <person name="Ito S."/>
            <person name="Ito T."/>
            <person name="Ito Y."/>
            <person name="Ito Y."/>
            <person name="Iwabuchi A."/>
            <person name="Kamiya K."/>
            <person name="Karasawa W."/>
            <person name="Kurita K."/>
            <person name="Katagiri S."/>
            <person name="Kikuta A."/>
            <person name="Kobayashi H."/>
            <person name="Kobayashi N."/>
            <person name="Machita K."/>
            <person name="Maehara T."/>
            <person name="Masukawa M."/>
            <person name="Mizubayashi T."/>
            <person name="Mukai Y."/>
            <person name="Nagasaki H."/>
            <person name="Nagata Y."/>
            <person name="Naito S."/>
            <person name="Nakashima M."/>
            <person name="Nakama Y."/>
            <person name="Nakamichi Y."/>
            <person name="Nakamura M."/>
            <person name="Meguro A."/>
            <person name="Negishi M."/>
            <person name="Ohta I."/>
            <person name="Ohta T."/>
            <person name="Okamoto M."/>
            <person name="Ono N."/>
            <person name="Saji S."/>
            <person name="Sakaguchi M."/>
            <person name="Sakai K."/>
            <person name="Shibata M."/>
            <person name="Shimokawa T."/>
            <person name="Song J."/>
            <person name="Takazaki Y."/>
            <person name="Terasawa K."/>
            <person name="Tsugane M."/>
            <person name="Tsuji K."/>
            <person name="Ueda S."/>
            <person name="Waki K."/>
            <person name="Yamagata H."/>
            <person name="Yamamoto M."/>
            <person name="Yamamoto S."/>
            <person name="Yamane H."/>
            <person name="Yoshiki S."/>
            <person name="Yoshihara R."/>
            <person name="Yukawa K."/>
            <person name="Zhong H."/>
            <person name="Yano M."/>
            <person name="Yuan Q."/>
            <person name="Ouyang S."/>
            <person name="Liu J."/>
            <person name="Jones K.M."/>
            <person name="Gansberger K."/>
            <person name="Moffat K."/>
            <person name="Hill J."/>
            <person name="Bera J."/>
            <person name="Fadrosh D."/>
            <person name="Jin S."/>
            <person name="Johri S."/>
            <person name="Kim M."/>
            <person name="Overton L."/>
            <person name="Reardon M."/>
            <person name="Tsitrin T."/>
            <person name="Vuong H."/>
            <person name="Weaver B."/>
            <person name="Ciecko A."/>
            <person name="Tallon L."/>
            <person name="Jackson J."/>
            <person name="Pai G."/>
            <person name="Aken S.V."/>
            <person name="Utterback T."/>
            <person name="Reidmuller S."/>
            <person name="Feldblyum T."/>
            <person name="Hsiao J."/>
            <person name="Zismann V."/>
            <person name="Iobst S."/>
            <person name="de Vazeille A.R."/>
            <person name="Buell C.R."/>
            <person name="Ying K."/>
            <person name="Li Y."/>
            <person name="Lu T."/>
            <person name="Huang Y."/>
            <person name="Zhao Q."/>
            <person name="Feng Q."/>
            <person name="Zhang L."/>
            <person name="Zhu J."/>
            <person name="Weng Q."/>
            <person name="Mu J."/>
            <person name="Lu Y."/>
            <person name="Fan D."/>
            <person name="Liu Y."/>
            <person name="Guan J."/>
            <person name="Zhang Y."/>
            <person name="Yu S."/>
            <person name="Liu X."/>
            <person name="Zhang Y."/>
            <person name="Hong G."/>
            <person name="Han B."/>
            <person name="Choisne N."/>
            <person name="Demange N."/>
            <person name="Orjeda G."/>
            <person name="Samain S."/>
            <person name="Cattolico L."/>
            <person name="Pelletier E."/>
            <person name="Couloux A."/>
            <person name="Segurens B."/>
            <person name="Wincker P."/>
            <person name="D'Hont A."/>
            <person name="Scarpelli C."/>
            <person name="Weissenbach J."/>
            <person name="Salanoubat M."/>
            <person name="Quetier F."/>
            <person name="Yu Y."/>
            <person name="Kim H.R."/>
            <person name="Rambo T."/>
            <person name="Currie J."/>
            <person name="Collura K."/>
            <person name="Luo M."/>
            <person name="Yang T."/>
            <person name="Ammiraju J.S.S."/>
            <person name="Engler F."/>
            <person name="Soderlund C."/>
            <person name="Wing R.A."/>
            <person name="Palmer L.E."/>
            <person name="de la Bastide M."/>
            <person name="Spiegel L."/>
            <person name="Nascimento L."/>
            <person name="Zutavern T."/>
            <person name="O'Shaughnessy A."/>
            <person name="Dike S."/>
            <person name="Dedhia N."/>
            <person name="Preston R."/>
            <person name="Balija V."/>
            <person name="McCombie W.R."/>
            <person name="Chow T."/>
            <person name="Chen H."/>
            <person name="Chung M."/>
            <person name="Chen C."/>
            <person name="Shaw J."/>
            <person name="Wu H."/>
            <person name="Hsiao K."/>
            <person name="Chao Y."/>
            <person name="Chu M."/>
            <person name="Cheng C."/>
            <person name="Hour A."/>
            <person name="Lee P."/>
            <person name="Lin S."/>
            <person name="Lin Y."/>
            <person name="Liou J."/>
            <person name="Liu S."/>
            <person name="Hsing Y."/>
            <person name="Raghuvanshi S."/>
            <person name="Mohanty A."/>
            <person name="Bharti A.K."/>
            <person name="Gaur A."/>
            <person name="Gupta V."/>
            <person name="Kumar D."/>
            <person name="Ravi V."/>
            <person name="Vij S."/>
            <person name="Kapur A."/>
            <person name="Khurana P."/>
            <person name="Khurana P."/>
            <person name="Khurana J.P."/>
            <person name="Tyagi A.K."/>
            <person name="Gaikwad K."/>
            <person name="Singh A."/>
            <person name="Dalal V."/>
            <person name="Srivastava S."/>
            <person name="Dixit A."/>
            <person name="Pal A.K."/>
            <person name="Ghazi I.A."/>
            <person name="Yadav M."/>
            <person name="Pandit A."/>
            <person name="Bhargava A."/>
            <person name="Sureshbabu K."/>
            <person name="Batra K."/>
            <person name="Sharma T.R."/>
            <person name="Mohapatra T."/>
            <person name="Singh N.K."/>
            <person name="Messing J."/>
            <person name="Nelson A.B."/>
            <person name="Fuks G."/>
            <person name="Kavchok S."/>
            <person name="Keizer G."/>
            <person name="Linton E."/>
            <person name="Llaca V."/>
            <person name="Song R."/>
            <person name="Tanyolac B."/>
            <person name="Young S."/>
            <person name="Ho-Il K."/>
            <person name="Hahn J.H."/>
            <person name="Sangsakoo G."/>
            <person name="Vanavichit A."/>
            <person name="de Mattos Luiz.A.T."/>
            <person name="Zimmer P.D."/>
            <person name="Malone G."/>
            <person name="Dellagostin O."/>
            <person name="de Oliveira A.C."/>
            <person name="Bevan M."/>
            <person name="Bancroft I."/>
            <person name="Minx P."/>
            <person name="Cordum H."/>
            <person name="Wilson R."/>
            <person name="Cheng Z."/>
            <person name="Jin W."/>
            <person name="Jiang J."/>
            <person name="Leong S.A."/>
            <person name="Iwama H."/>
            <person name="Gojobori T."/>
            <person name="Itoh T."/>
            <person name="Niimura Y."/>
            <person name="Fujii Y."/>
            <person name="Habara T."/>
            <person name="Sakai H."/>
            <person name="Sato Y."/>
            <person name="Wilson G."/>
            <person name="Kumar K."/>
            <person name="McCouch S."/>
            <person name="Juretic N."/>
            <person name="Hoen D."/>
            <person name="Wright S."/>
            <person name="Bruskiewich R."/>
            <person name="Bureau T."/>
            <person name="Miyao A."/>
            <person name="Hirochika H."/>
            <person name="Nishikawa T."/>
            <person name="Kadowaki K."/>
            <person name="Sugiura M."/>
            <person name="Burr B."/>
            <person name="Sasaki T."/>
        </authorList>
    </citation>
    <scope>NUCLEOTIDE SEQUENCE [LARGE SCALE GENOMIC DNA]</scope>
    <source>
        <strain evidence="2">cv. Nipponbare</strain>
    </source>
</reference>
<dbReference type="SUPFAM" id="SSF160897">
    <property type="entry name" value="Taf5 N-terminal domain-like"/>
    <property type="match status" value="1"/>
</dbReference>
<name>A0A0P0WZC7_ORYSJ</name>
<dbReference type="InterPro" id="IPR037264">
    <property type="entry name" value="TFIID_NTD2_sf"/>
</dbReference>
<reference evidence="1 2" key="2">
    <citation type="journal article" date="2013" name="Plant Cell Physiol.">
        <title>Rice Annotation Project Database (RAP-DB): an integrative and interactive database for rice genomics.</title>
        <authorList>
            <person name="Sakai H."/>
            <person name="Lee S.S."/>
            <person name="Tanaka T."/>
            <person name="Numa H."/>
            <person name="Kim J."/>
            <person name="Kawahara Y."/>
            <person name="Wakimoto H."/>
            <person name="Yang C.C."/>
            <person name="Iwamoto M."/>
            <person name="Abe T."/>
            <person name="Yamada Y."/>
            <person name="Muto A."/>
            <person name="Inokuchi H."/>
            <person name="Ikemura T."/>
            <person name="Matsumoto T."/>
            <person name="Sasaki T."/>
            <person name="Itoh T."/>
        </authorList>
    </citation>
    <scope>NUCLEOTIDE SEQUENCE [LARGE SCALE GENOMIC DNA]</scope>
    <source>
        <strain evidence="2">cv. Nipponbare</strain>
    </source>
</reference>
<evidence type="ECO:0000313" key="1">
    <source>
        <dbReference type="EMBL" id="BAS98892.1"/>
    </source>
</evidence>
<dbReference type="Gramene" id="Os06t0649500-02">
    <property type="protein sequence ID" value="Os06t0649500-02"/>
    <property type="gene ID" value="Os06g0649500"/>
</dbReference>
<gene>
    <name evidence="1" type="ordered locus">Os06g0649500</name>
    <name evidence="1" type="ORF">OSNPB_060649500</name>
</gene>
<keyword evidence="2" id="KW-1185">Reference proteome</keyword>
<evidence type="ECO:0000313" key="2">
    <source>
        <dbReference type="Proteomes" id="UP000059680"/>
    </source>
</evidence>
<protein>
    <submittedName>
        <fullName evidence="1">Os06g0649500 protein</fullName>
    </submittedName>
</protein>
<dbReference type="Proteomes" id="UP000059680">
    <property type="component" value="Chromosome 6"/>
</dbReference>
<reference evidence="1 2" key="3">
    <citation type="journal article" date="2013" name="Rice">
        <title>Improvement of the Oryza sativa Nipponbare reference genome using next generation sequence and optical map data.</title>
        <authorList>
            <person name="Kawahara Y."/>
            <person name="de la Bastide M."/>
            <person name="Hamilton J.P."/>
            <person name="Kanamori H."/>
            <person name="McCombie W.R."/>
            <person name="Ouyang S."/>
            <person name="Schwartz D.C."/>
            <person name="Tanaka T."/>
            <person name="Wu J."/>
            <person name="Zhou S."/>
            <person name="Childs K.L."/>
            <person name="Davidson R.M."/>
            <person name="Lin H."/>
            <person name="Quesada-Ocampo L."/>
            <person name="Vaillancourt B."/>
            <person name="Sakai H."/>
            <person name="Lee S.S."/>
            <person name="Kim J."/>
            <person name="Numa H."/>
            <person name="Itoh T."/>
            <person name="Buell C.R."/>
            <person name="Matsumoto T."/>
        </authorList>
    </citation>
    <scope>NUCLEOTIDE SEQUENCE [LARGE SCALE GENOMIC DNA]</scope>
    <source>
        <strain evidence="2">cv. Nipponbare</strain>
    </source>
</reference>